<gene>
    <name evidence="2" type="ORF">BRAFLDRAFT_102170</name>
</gene>
<dbReference type="InParanoid" id="C3YQH8"/>
<dbReference type="AlphaFoldDB" id="C3YQH8"/>
<organism>
    <name type="scientific">Branchiostoma floridae</name>
    <name type="common">Florida lancelet</name>
    <name type="synonym">Amphioxus</name>
    <dbReference type="NCBI Taxonomy" id="7739"/>
    <lineage>
        <taxon>Eukaryota</taxon>
        <taxon>Metazoa</taxon>
        <taxon>Chordata</taxon>
        <taxon>Cephalochordata</taxon>
        <taxon>Leptocardii</taxon>
        <taxon>Amphioxiformes</taxon>
        <taxon>Branchiostomatidae</taxon>
        <taxon>Branchiostoma</taxon>
    </lineage>
</organism>
<proteinExistence type="predicted"/>
<reference evidence="2" key="1">
    <citation type="journal article" date="2008" name="Nature">
        <title>The amphioxus genome and the evolution of the chordate karyotype.</title>
        <authorList>
            <consortium name="US DOE Joint Genome Institute (JGI-PGF)"/>
            <person name="Putnam N.H."/>
            <person name="Butts T."/>
            <person name="Ferrier D.E.K."/>
            <person name="Furlong R.F."/>
            <person name="Hellsten U."/>
            <person name="Kawashima T."/>
            <person name="Robinson-Rechavi M."/>
            <person name="Shoguchi E."/>
            <person name="Terry A."/>
            <person name="Yu J.-K."/>
            <person name="Benito-Gutierrez E.L."/>
            <person name="Dubchak I."/>
            <person name="Garcia-Fernandez J."/>
            <person name="Gibson-Brown J.J."/>
            <person name="Grigoriev I.V."/>
            <person name="Horton A.C."/>
            <person name="de Jong P.J."/>
            <person name="Jurka J."/>
            <person name="Kapitonov V.V."/>
            <person name="Kohara Y."/>
            <person name="Kuroki Y."/>
            <person name="Lindquist E."/>
            <person name="Lucas S."/>
            <person name="Osoegawa K."/>
            <person name="Pennacchio L.A."/>
            <person name="Salamov A.A."/>
            <person name="Satou Y."/>
            <person name="Sauka-Spengler T."/>
            <person name="Schmutz J."/>
            <person name="Shin-I T."/>
            <person name="Toyoda A."/>
            <person name="Bronner-Fraser M."/>
            <person name="Fujiyama A."/>
            <person name="Holland L.Z."/>
            <person name="Holland P.W.H."/>
            <person name="Satoh N."/>
            <person name="Rokhsar D.S."/>
        </authorList>
    </citation>
    <scope>NUCLEOTIDE SEQUENCE [LARGE SCALE GENOMIC DNA]</scope>
    <source>
        <strain evidence="2">S238N-H82</strain>
        <tissue evidence="2">Testes</tissue>
    </source>
</reference>
<evidence type="ECO:0000256" key="1">
    <source>
        <dbReference type="SAM" id="MobiDB-lite"/>
    </source>
</evidence>
<feature type="compositionally biased region" description="Pro residues" evidence="1">
    <location>
        <begin position="12"/>
        <end position="22"/>
    </location>
</feature>
<sequence>MDESPSYDNPIIHPPPSPPPPENSAQDETQSQRTYAAHKQLEVTGWRDIHDKLLATGTELSAPTSFCCMICKQDQPMDIYRCRDCGPTATFCLSCLEVHHENSLHLPEVWTNTSTCFQPYMDPKACLRRRDGHRCTTTSPRTVKVYDDADVNSSVQFKVCQGNQ</sequence>
<protein>
    <submittedName>
        <fullName evidence="2">Uncharacterized protein</fullName>
    </submittedName>
</protein>
<dbReference type="EMBL" id="GG666542">
    <property type="protein sequence ID" value="EEN57508.1"/>
    <property type="molecule type" value="Genomic_DNA"/>
</dbReference>
<feature type="region of interest" description="Disordered" evidence="1">
    <location>
        <begin position="1"/>
        <end position="31"/>
    </location>
</feature>
<name>C3YQH8_BRAFL</name>
<accession>C3YQH8</accession>
<evidence type="ECO:0000313" key="2">
    <source>
        <dbReference type="EMBL" id="EEN57508.1"/>
    </source>
</evidence>